<proteinExistence type="predicted"/>
<accession>A0ABW1DVV0</accession>
<name>A0ABW1DVV0_9ACTN</name>
<evidence type="ECO:0000313" key="1">
    <source>
        <dbReference type="EMBL" id="MFC5852757.1"/>
    </source>
</evidence>
<dbReference type="EMBL" id="JBHSOA010000025">
    <property type="protein sequence ID" value="MFC5852757.1"/>
    <property type="molecule type" value="Genomic_DNA"/>
</dbReference>
<sequence length="50" mass="5780">MDRPVDRPVVRSRVGAAEARLFPLPDAVAYAQRWLELHRPRTEEFPNPPV</sequence>
<evidence type="ECO:0000313" key="2">
    <source>
        <dbReference type="Proteomes" id="UP001596180"/>
    </source>
</evidence>
<organism evidence="1 2">
    <name type="scientific">Streptomyces chlorus</name>
    <dbReference type="NCBI Taxonomy" id="887452"/>
    <lineage>
        <taxon>Bacteria</taxon>
        <taxon>Bacillati</taxon>
        <taxon>Actinomycetota</taxon>
        <taxon>Actinomycetes</taxon>
        <taxon>Kitasatosporales</taxon>
        <taxon>Streptomycetaceae</taxon>
        <taxon>Streptomyces</taxon>
    </lineage>
</organism>
<dbReference type="RefSeq" id="WP_381362576.1">
    <property type="nucleotide sequence ID" value="NZ_JBHSOA010000025.1"/>
</dbReference>
<gene>
    <name evidence="1" type="ORF">ACFPZI_13210</name>
</gene>
<dbReference type="Proteomes" id="UP001596180">
    <property type="component" value="Unassembled WGS sequence"/>
</dbReference>
<comment type="caution">
    <text evidence="1">The sequence shown here is derived from an EMBL/GenBank/DDBJ whole genome shotgun (WGS) entry which is preliminary data.</text>
</comment>
<keyword evidence="2" id="KW-1185">Reference proteome</keyword>
<reference evidence="2" key="1">
    <citation type="journal article" date="2019" name="Int. J. Syst. Evol. Microbiol.">
        <title>The Global Catalogue of Microorganisms (GCM) 10K type strain sequencing project: providing services to taxonomists for standard genome sequencing and annotation.</title>
        <authorList>
            <consortium name="The Broad Institute Genomics Platform"/>
            <consortium name="The Broad Institute Genome Sequencing Center for Infectious Disease"/>
            <person name="Wu L."/>
            <person name="Ma J."/>
        </authorList>
    </citation>
    <scope>NUCLEOTIDE SEQUENCE [LARGE SCALE GENOMIC DNA]</scope>
    <source>
        <strain evidence="2">JCM 10411</strain>
    </source>
</reference>
<protein>
    <submittedName>
        <fullName evidence="1">Uncharacterized protein</fullName>
    </submittedName>
</protein>